<dbReference type="InterPro" id="IPR036291">
    <property type="entry name" value="NAD(P)-bd_dom_sf"/>
</dbReference>
<evidence type="ECO:0000256" key="5">
    <source>
        <dbReference type="PIRNR" id="PIRNR000185"/>
    </source>
</evidence>
<dbReference type="InterPro" id="IPR006096">
    <property type="entry name" value="Glu/Leu/Phe/Val/Trp_DH_C"/>
</dbReference>
<dbReference type="GO" id="GO:0005829">
    <property type="term" value="C:cytosol"/>
    <property type="evidence" value="ECO:0007669"/>
    <property type="project" value="TreeGrafter"/>
</dbReference>
<feature type="binding site" evidence="7">
    <location>
        <position position="110"/>
    </location>
    <ligand>
        <name>substrate</name>
    </ligand>
</feature>
<feature type="site" description="Important for catalysis" evidence="8">
    <location>
        <position position="165"/>
    </location>
</feature>
<dbReference type="Gene3D" id="3.40.50.720">
    <property type="entry name" value="NAD(P)-binding Rossmann-like Domain"/>
    <property type="match status" value="1"/>
</dbReference>
<dbReference type="CDD" id="cd05313">
    <property type="entry name" value="NAD_bind_2_Glu_DH"/>
    <property type="match status" value="1"/>
</dbReference>
<evidence type="ECO:0000313" key="12">
    <source>
        <dbReference type="Proteomes" id="UP000183028"/>
    </source>
</evidence>
<accession>A0A1H6TKV4</accession>
<proteinExistence type="inferred from homology"/>
<evidence type="ECO:0000256" key="7">
    <source>
        <dbReference type="PIRSR" id="PIRSR000185-2"/>
    </source>
</evidence>
<evidence type="ECO:0000259" key="10">
    <source>
        <dbReference type="SMART" id="SM00839"/>
    </source>
</evidence>
<evidence type="ECO:0000313" key="11">
    <source>
        <dbReference type="EMBL" id="SEI80703.1"/>
    </source>
</evidence>
<dbReference type="PRINTS" id="PR00082">
    <property type="entry name" value="GLFDHDRGNASE"/>
</dbReference>
<sequence length="448" mass="49146">MGYVERVLEELEKKNPGQPEFLEAVTGVLNSLKPVIEAHPEYEKAALLERLVEPERQIMFKVPWVDDNGQVHVNRGFRVQFNSAIGPYKGGLRFHPSVNLSIIKFLGFEQIFKNSLTTLPIGGAKGGSDFDPQGKSDAEVMRFCQSFMTELYRHIGPDVDVPAGDIGVGGREIGYLYGQYKRITNSWNNGVLTGKGMTFGGSLIRPEATGFGCVYYGDEVLKHFNESYEGKTIVMSGYGNVAWGIAQKATEYGAKVVTISGRDGYVYDANGINTKEKWDFLVEIRTKNEVKLKDYAEKFGAEFHPGEKPWGKVKADIAFPSATQNEIDEADAKALIESGVKYVFEGANMPTTPGAQKVFREAQVVESPAKASNAGGVAVSALEMAQNSMRYNWTAEEVDNKLKTIMKDIVANSVAAAKKYNLGYDLIAGGNIAGFEKVAEAMMAQGLY</sequence>
<dbReference type="STRING" id="322505.SAMN04487836_11042"/>
<evidence type="ECO:0000256" key="9">
    <source>
        <dbReference type="RuleBase" id="RU004417"/>
    </source>
</evidence>
<dbReference type="PROSITE" id="PS00074">
    <property type="entry name" value="GLFV_DEHYDROGENASE"/>
    <property type="match status" value="1"/>
</dbReference>
<feature type="binding site" evidence="7">
    <location>
        <position position="89"/>
    </location>
    <ligand>
        <name>substrate</name>
    </ligand>
</feature>
<evidence type="ECO:0000256" key="8">
    <source>
        <dbReference type="PIRSR" id="PIRSR000185-3"/>
    </source>
</evidence>
<feature type="domain" description="Glutamate/phenylalanine/leucine/valine/L-tryptophan dehydrogenase C-terminal" evidence="10">
    <location>
        <begin position="202"/>
        <end position="446"/>
    </location>
</feature>
<dbReference type="OrthoDB" id="9803297at2"/>
<evidence type="ECO:0000256" key="4">
    <source>
        <dbReference type="ARBA" id="ARBA00023002"/>
    </source>
</evidence>
<protein>
    <recommendedName>
        <fullName evidence="3 5">Glutamate dehydrogenase</fullName>
    </recommendedName>
</protein>
<evidence type="ECO:0000256" key="6">
    <source>
        <dbReference type="PIRSR" id="PIRSR000185-1"/>
    </source>
</evidence>
<dbReference type="InterPro" id="IPR006095">
    <property type="entry name" value="Glu/Leu/Phe/Val/Trp_DH"/>
</dbReference>
<dbReference type="Pfam" id="PF02812">
    <property type="entry name" value="ELFV_dehydrog_N"/>
    <property type="match status" value="1"/>
</dbReference>
<feature type="binding site" evidence="7">
    <location>
        <position position="240"/>
    </location>
    <ligand>
        <name>NAD(+)</name>
        <dbReference type="ChEBI" id="CHEBI:57540"/>
    </ligand>
</feature>
<dbReference type="InterPro" id="IPR046346">
    <property type="entry name" value="Aminoacid_DH-like_N_sf"/>
</dbReference>
<dbReference type="AlphaFoldDB" id="A0A1H6TKV4"/>
<name>A0A1H6TKV4_9FIRM</name>
<dbReference type="Gene3D" id="1.10.285.10">
    <property type="entry name" value="Glutamate Dehydrogenase, chain A, domain 3"/>
    <property type="match status" value="2"/>
</dbReference>
<dbReference type="GO" id="GO:0004354">
    <property type="term" value="F:glutamate dehydrogenase (NADP+) activity"/>
    <property type="evidence" value="ECO:0007669"/>
    <property type="project" value="TreeGrafter"/>
</dbReference>
<dbReference type="InterPro" id="IPR014362">
    <property type="entry name" value="Glu_DH"/>
</dbReference>
<reference evidence="12" key="1">
    <citation type="submission" date="2016-10" db="EMBL/GenBank/DDBJ databases">
        <authorList>
            <person name="Varghese N."/>
        </authorList>
    </citation>
    <scope>NUCLEOTIDE SEQUENCE [LARGE SCALE GENOMIC DNA]</scope>
    <source>
        <strain evidence="12">DSM 20406</strain>
    </source>
</reference>
<evidence type="ECO:0000256" key="3">
    <source>
        <dbReference type="ARBA" id="ARBA00012896"/>
    </source>
</evidence>
<feature type="active site" description="Proton donor" evidence="6">
    <location>
        <position position="125"/>
    </location>
</feature>
<dbReference type="Pfam" id="PF00208">
    <property type="entry name" value="ELFV_dehydrog"/>
    <property type="match status" value="1"/>
</dbReference>
<comment type="similarity">
    <text evidence="1 5 9">Belongs to the Glu/Leu/Phe/Val dehydrogenases family.</text>
</comment>
<keyword evidence="4 5" id="KW-0560">Oxidoreductase</keyword>
<dbReference type="Gene3D" id="3.40.50.10860">
    <property type="entry name" value="Leucine Dehydrogenase, chain A, domain 1"/>
    <property type="match status" value="1"/>
</dbReference>
<dbReference type="PANTHER" id="PTHR43571:SF1">
    <property type="entry name" value="NADP-SPECIFIC GLUTAMATE DEHYDROGENASE 1-RELATED"/>
    <property type="match status" value="1"/>
</dbReference>
<dbReference type="FunFam" id="3.40.50.10860:FF:000002">
    <property type="entry name" value="Glutamate dehydrogenase"/>
    <property type="match status" value="1"/>
</dbReference>
<dbReference type="FunFam" id="3.40.50.720:FF:000030">
    <property type="entry name" value="Glutamate dehydrogenase"/>
    <property type="match status" value="1"/>
</dbReference>
<comment type="subunit">
    <text evidence="2">Homohexamer.</text>
</comment>
<dbReference type="InterPro" id="IPR033524">
    <property type="entry name" value="Glu/Leu/Phe/Val_DH_AS"/>
</dbReference>
<dbReference type="SMART" id="SM00839">
    <property type="entry name" value="ELFV_dehydrog"/>
    <property type="match status" value="1"/>
</dbReference>
<keyword evidence="7" id="KW-0520">NAD</keyword>
<feature type="binding site" evidence="7">
    <location>
        <position position="113"/>
    </location>
    <ligand>
        <name>substrate</name>
    </ligand>
</feature>
<gene>
    <name evidence="11" type="ORF">SAMN04487834_102526</name>
</gene>
<organism evidence="11 12">
    <name type="scientific">Sharpea azabuensis</name>
    <dbReference type="NCBI Taxonomy" id="322505"/>
    <lineage>
        <taxon>Bacteria</taxon>
        <taxon>Bacillati</taxon>
        <taxon>Bacillota</taxon>
        <taxon>Erysipelotrichia</taxon>
        <taxon>Erysipelotrichales</taxon>
        <taxon>Coprobacillaceae</taxon>
        <taxon>Sharpea</taxon>
    </lineage>
</organism>
<dbReference type="PIRSF" id="PIRSF000185">
    <property type="entry name" value="Glu_DH"/>
    <property type="match status" value="1"/>
</dbReference>
<dbReference type="GO" id="GO:0000166">
    <property type="term" value="F:nucleotide binding"/>
    <property type="evidence" value="ECO:0007669"/>
    <property type="project" value="UniProtKB-KW"/>
</dbReference>
<feature type="binding site" evidence="7">
    <location>
        <position position="380"/>
    </location>
    <ligand>
        <name>substrate</name>
    </ligand>
</feature>
<dbReference type="Proteomes" id="UP000183028">
    <property type="component" value="Unassembled WGS sequence"/>
</dbReference>
<feature type="binding site" evidence="7">
    <location>
        <position position="164"/>
    </location>
    <ligand>
        <name>substrate</name>
    </ligand>
</feature>
<dbReference type="InterPro" id="IPR033922">
    <property type="entry name" value="NAD_bind_Glu_DH"/>
</dbReference>
<feature type="binding site" evidence="7">
    <location>
        <position position="209"/>
    </location>
    <ligand>
        <name>NAD(+)</name>
        <dbReference type="ChEBI" id="CHEBI:57540"/>
    </ligand>
</feature>
<dbReference type="NCBIfam" id="NF006929">
    <property type="entry name" value="PRK09414.1"/>
    <property type="match status" value="1"/>
</dbReference>
<dbReference type="eggNOG" id="COG0334">
    <property type="taxonomic scope" value="Bacteria"/>
</dbReference>
<keyword evidence="7" id="KW-0547">Nucleotide-binding</keyword>
<dbReference type="SUPFAM" id="SSF51735">
    <property type="entry name" value="NAD(P)-binding Rossmann-fold domains"/>
    <property type="match status" value="1"/>
</dbReference>
<dbReference type="SUPFAM" id="SSF53223">
    <property type="entry name" value="Aminoacid dehydrogenase-like, N-terminal domain"/>
    <property type="match status" value="1"/>
</dbReference>
<dbReference type="RefSeq" id="WP_074732111.1">
    <property type="nucleotide sequence ID" value="NZ_FNYK01000025.1"/>
</dbReference>
<dbReference type="FunFam" id="1.10.285.10:FF:000001">
    <property type="entry name" value="Glutamate dehydrogenase"/>
    <property type="match status" value="1"/>
</dbReference>
<dbReference type="EMBL" id="FNYK01000025">
    <property type="protein sequence ID" value="SEI80703.1"/>
    <property type="molecule type" value="Genomic_DNA"/>
</dbReference>
<keyword evidence="12" id="KW-1185">Reference proteome</keyword>
<dbReference type="PANTHER" id="PTHR43571">
    <property type="entry name" value="NADP-SPECIFIC GLUTAMATE DEHYDROGENASE 1-RELATED"/>
    <property type="match status" value="1"/>
</dbReference>
<dbReference type="InterPro" id="IPR006097">
    <property type="entry name" value="Glu/Leu/Phe/Val/Trp_DH_dimer"/>
</dbReference>
<dbReference type="InterPro" id="IPR050724">
    <property type="entry name" value="Glu_Leu_Phe_Val_DH"/>
</dbReference>
<dbReference type="GO" id="GO:0006537">
    <property type="term" value="P:glutamate biosynthetic process"/>
    <property type="evidence" value="ECO:0007669"/>
    <property type="project" value="TreeGrafter"/>
</dbReference>
<evidence type="ECO:0000256" key="1">
    <source>
        <dbReference type="ARBA" id="ARBA00006382"/>
    </source>
</evidence>
<evidence type="ECO:0000256" key="2">
    <source>
        <dbReference type="ARBA" id="ARBA00011643"/>
    </source>
</evidence>